<accession>A0ABP9DC94</accession>
<sequence>MGQFIEETFTKKLQDKKGFIATASGLIAKFPYTKKTSALRVQSRLRSTSKAKRSYS</sequence>
<dbReference type="Proteomes" id="UP001500298">
    <property type="component" value="Unassembled WGS sequence"/>
</dbReference>
<evidence type="ECO:0000313" key="1">
    <source>
        <dbReference type="EMBL" id="GAA4839764.1"/>
    </source>
</evidence>
<protein>
    <submittedName>
        <fullName evidence="1">Uncharacterized protein</fullName>
    </submittedName>
</protein>
<organism evidence="1 2">
    <name type="scientific">Algivirga pacifica</name>
    <dbReference type="NCBI Taxonomy" id="1162670"/>
    <lineage>
        <taxon>Bacteria</taxon>
        <taxon>Pseudomonadati</taxon>
        <taxon>Bacteroidota</taxon>
        <taxon>Cytophagia</taxon>
        <taxon>Cytophagales</taxon>
        <taxon>Flammeovirgaceae</taxon>
        <taxon>Algivirga</taxon>
    </lineage>
</organism>
<evidence type="ECO:0000313" key="2">
    <source>
        <dbReference type="Proteomes" id="UP001500298"/>
    </source>
</evidence>
<dbReference type="EMBL" id="BAABJX010000038">
    <property type="protein sequence ID" value="GAA4839764.1"/>
    <property type="molecule type" value="Genomic_DNA"/>
</dbReference>
<proteinExistence type="predicted"/>
<reference evidence="2" key="1">
    <citation type="journal article" date="2019" name="Int. J. Syst. Evol. Microbiol.">
        <title>The Global Catalogue of Microorganisms (GCM) 10K type strain sequencing project: providing services to taxonomists for standard genome sequencing and annotation.</title>
        <authorList>
            <consortium name="The Broad Institute Genomics Platform"/>
            <consortium name="The Broad Institute Genome Sequencing Center for Infectious Disease"/>
            <person name="Wu L."/>
            <person name="Ma J."/>
        </authorList>
    </citation>
    <scope>NUCLEOTIDE SEQUENCE [LARGE SCALE GENOMIC DNA]</scope>
    <source>
        <strain evidence="2">JCM 18326</strain>
    </source>
</reference>
<name>A0ABP9DC94_9BACT</name>
<keyword evidence="2" id="KW-1185">Reference proteome</keyword>
<comment type="caution">
    <text evidence="1">The sequence shown here is derived from an EMBL/GenBank/DDBJ whole genome shotgun (WGS) entry which is preliminary data.</text>
</comment>
<gene>
    <name evidence="1" type="ORF">GCM10023331_26210</name>
</gene>